<evidence type="ECO:0000256" key="1">
    <source>
        <dbReference type="ARBA" id="ARBA00022723"/>
    </source>
</evidence>
<dbReference type="GO" id="GO:0016787">
    <property type="term" value="F:hydrolase activity"/>
    <property type="evidence" value="ECO:0007669"/>
    <property type="project" value="UniProtKB-KW"/>
</dbReference>
<accession>A0ABT5VT31</accession>
<name>A0ABT5VT31_9BACT</name>
<keyword evidence="3" id="KW-0732">Signal</keyword>
<keyword evidence="1" id="KW-0479">Metal-binding</keyword>
<evidence type="ECO:0000256" key="2">
    <source>
        <dbReference type="ARBA" id="ARBA00022801"/>
    </source>
</evidence>
<dbReference type="PANTHER" id="PTHR23422">
    <property type="entry name" value="DIPEPTIDYL PEPTIDASE III-RELATED"/>
    <property type="match status" value="1"/>
</dbReference>
<dbReference type="EMBL" id="JAKJSC010000001">
    <property type="protein sequence ID" value="MDE5418581.1"/>
    <property type="molecule type" value="Genomic_DNA"/>
</dbReference>
<evidence type="ECO:0000313" key="5">
    <source>
        <dbReference type="Proteomes" id="UP001528920"/>
    </source>
</evidence>
<dbReference type="PROSITE" id="PS51257">
    <property type="entry name" value="PROKAR_LIPOPROTEIN"/>
    <property type="match status" value="1"/>
</dbReference>
<proteinExistence type="predicted"/>
<evidence type="ECO:0000313" key="4">
    <source>
        <dbReference type="EMBL" id="MDE5418581.1"/>
    </source>
</evidence>
<dbReference type="RefSeq" id="WP_275109907.1">
    <property type="nucleotide sequence ID" value="NZ_JAKJSC010000001.1"/>
</dbReference>
<feature type="chain" id="PRO_5046743576" evidence="3">
    <location>
        <begin position="20"/>
        <end position="547"/>
    </location>
</feature>
<evidence type="ECO:0000256" key="3">
    <source>
        <dbReference type="SAM" id="SignalP"/>
    </source>
</evidence>
<dbReference type="Pfam" id="PF03571">
    <property type="entry name" value="Peptidase_M49"/>
    <property type="match status" value="1"/>
</dbReference>
<keyword evidence="2 4" id="KW-0378">Hydrolase</keyword>
<dbReference type="PANTHER" id="PTHR23422:SF9">
    <property type="entry name" value="ZN-DEPENDENT HYDROLASE"/>
    <property type="match status" value="1"/>
</dbReference>
<protein>
    <submittedName>
        <fullName evidence="4">Zn-dependent hydrolase</fullName>
    </submittedName>
</protein>
<feature type="signal peptide" evidence="3">
    <location>
        <begin position="1"/>
        <end position="19"/>
    </location>
</feature>
<dbReference type="Gene3D" id="3.30.540.30">
    <property type="match status" value="1"/>
</dbReference>
<organism evidence="4 5">
    <name type="scientific">Paralabilibaculum antarcticum</name>
    <dbReference type="NCBI Taxonomy" id="2912572"/>
    <lineage>
        <taxon>Bacteria</taxon>
        <taxon>Pseudomonadati</taxon>
        <taxon>Bacteroidota</taxon>
        <taxon>Bacteroidia</taxon>
        <taxon>Marinilabiliales</taxon>
        <taxon>Marinifilaceae</taxon>
        <taxon>Paralabilibaculum</taxon>
    </lineage>
</organism>
<dbReference type="Proteomes" id="UP001528920">
    <property type="component" value="Unassembled WGS sequence"/>
</dbReference>
<keyword evidence="5" id="KW-1185">Reference proteome</keyword>
<sequence length="547" mass="61623">MRKIASIALLLAMSLSFVACNEKPVKQTEVSPTQKLVDQYAEFELTTDISKLTEKEKQMLPILIEVSEIMEEIFWKDAIGDKTEYLSKLTDPAEIAYSKINYGPWDRLENNEAFLEGFDAKPKGANFYPGDMTQEEFDAIDDEMKTDWYTKIQRDANGDLKVVPYHVAYKEQHEKASALLLKAAELAEDTGLKKYLELRAQALLTDDYLASDMAWMDMQDNTIDFVVGPIETYEDALYGYKASHSAQILVKDKVWSKTLSRFGALLPRLQESLPVPAKYKAEKANANADMNAYDVIYYGGDCNAGSKNIAINLPNDPRVHLAKGSRKLQLKNAMQAKFDKILTPISNLLIDESQRKHVKFDAFFENTMFHEVAHGLGIKYTLADKNLTVRKALKDAYTSIEEGKADILGLYMVTKLAEWGEIKDKDLMDNYVTFMAGIFRSVRFGAASAHGKANMIRFYHFEETGAFTRDEATGTYKVDFEKMKAAMISMGEMLMILQGDANYEGAKKLIAEKGNIREALQADLDRVNNAGIPKDIVYKQGVKVLGL</sequence>
<comment type="caution">
    <text evidence="4">The sequence shown here is derived from an EMBL/GenBank/DDBJ whole genome shotgun (WGS) entry which is preliminary data.</text>
</comment>
<dbReference type="InterPro" id="IPR039461">
    <property type="entry name" value="Peptidase_M49"/>
</dbReference>
<reference evidence="4 5" key="1">
    <citation type="submission" date="2022-01" db="EMBL/GenBank/DDBJ databases">
        <title>Labilibaculum sp. nov, a marine bacterium isolated from Antarctica.</title>
        <authorList>
            <person name="Dai W."/>
        </authorList>
    </citation>
    <scope>NUCLEOTIDE SEQUENCE [LARGE SCALE GENOMIC DNA]</scope>
    <source>
        <strain evidence="4 5">DW002</strain>
    </source>
</reference>
<gene>
    <name evidence="4" type="ORF">L3049_11240</name>
</gene>